<sequence>MAATELKRYQITPDGWEEFLEVWRRIVAVRRRHGFGILFAFADREQNMFTWAINHDGDFDAAAKGYYEDPERVELEIVGNYVTGYEIRKVEVLDLP</sequence>
<reference evidence="1 2" key="1">
    <citation type="submission" date="2017-09" db="EMBL/GenBank/DDBJ databases">
        <title>The Catabolism of 3,6-Dichlorosalicylic acid is Initiated by the Cytochrome P450 Monooxygenase DsmABC in Rhizorhabdus dicambivorans Ndbn-20.</title>
        <authorList>
            <person name="Na L."/>
        </authorList>
    </citation>
    <scope>NUCLEOTIDE SEQUENCE [LARGE SCALE GENOMIC DNA]</scope>
    <source>
        <strain evidence="1 2">Ndbn-20m</strain>
    </source>
</reference>
<evidence type="ECO:0000313" key="1">
    <source>
        <dbReference type="EMBL" id="PCE42952.1"/>
    </source>
</evidence>
<comment type="caution">
    <text evidence="1">The sequence shown here is derived from an EMBL/GenBank/DDBJ whole genome shotgun (WGS) entry which is preliminary data.</text>
</comment>
<organism evidence="1 2">
    <name type="scientific">Rhizorhabdus dicambivorans</name>
    <dbReference type="NCBI Taxonomy" id="1850238"/>
    <lineage>
        <taxon>Bacteria</taxon>
        <taxon>Pseudomonadati</taxon>
        <taxon>Pseudomonadota</taxon>
        <taxon>Alphaproteobacteria</taxon>
        <taxon>Sphingomonadales</taxon>
        <taxon>Sphingomonadaceae</taxon>
        <taxon>Rhizorhabdus</taxon>
    </lineage>
</organism>
<dbReference type="EMBL" id="NWUF01000005">
    <property type="protein sequence ID" value="PCE42952.1"/>
    <property type="molecule type" value="Genomic_DNA"/>
</dbReference>
<proteinExistence type="predicted"/>
<dbReference type="AlphaFoldDB" id="A0A2A4FZ08"/>
<dbReference type="OrthoDB" id="5188748at2"/>
<protein>
    <recommendedName>
        <fullName evidence="3">NIPSNAP family containing protein</fullName>
    </recommendedName>
</protein>
<name>A0A2A4FZ08_9SPHN</name>
<accession>A0A2A4FZ08</accession>
<dbReference type="Proteomes" id="UP000218934">
    <property type="component" value="Unassembled WGS sequence"/>
</dbReference>
<dbReference type="KEGG" id="rdi:CMV14_16715"/>
<evidence type="ECO:0000313" key="2">
    <source>
        <dbReference type="Proteomes" id="UP000218934"/>
    </source>
</evidence>
<keyword evidence="2" id="KW-1185">Reference proteome</keyword>
<dbReference type="RefSeq" id="WP_066969521.1">
    <property type="nucleotide sequence ID" value="NZ_CP023449.1"/>
</dbReference>
<evidence type="ECO:0008006" key="3">
    <source>
        <dbReference type="Google" id="ProtNLM"/>
    </source>
</evidence>
<dbReference type="InterPro" id="IPR011008">
    <property type="entry name" value="Dimeric_a/b-barrel"/>
</dbReference>
<dbReference type="Gene3D" id="3.30.70.100">
    <property type="match status" value="1"/>
</dbReference>
<dbReference type="SUPFAM" id="SSF54909">
    <property type="entry name" value="Dimeric alpha+beta barrel"/>
    <property type="match status" value="1"/>
</dbReference>
<gene>
    <name evidence="1" type="ORF">COO09_06500</name>
</gene>